<feature type="region of interest" description="Disordered" evidence="8">
    <location>
        <begin position="317"/>
        <end position="342"/>
    </location>
</feature>
<feature type="compositionally biased region" description="Basic and acidic residues" evidence="8">
    <location>
        <begin position="537"/>
        <end position="547"/>
    </location>
</feature>
<keyword evidence="3" id="KW-0677">Repeat</keyword>
<dbReference type="PROSITE" id="PS50157">
    <property type="entry name" value="ZINC_FINGER_C2H2_2"/>
    <property type="match status" value="2"/>
</dbReference>
<feature type="compositionally biased region" description="Polar residues" evidence="8">
    <location>
        <begin position="321"/>
        <end position="342"/>
    </location>
</feature>
<dbReference type="SUPFAM" id="SSF57667">
    <property type="entry name" value="beta-beta-alpha zinc fingers"/>
    <property type="match status" value="2"/>
</dbReference>
<dbReference type="PANTHER" id="PTHR24381:SF393">
    <property type="entry name" value="CHROMATIN-LINKED ADAPTOR FOR MSL PROTEINS, ISOFORM B"/>
    <property type="match status" value="1"/>
</dbReference>
<comment type="caution">
    <text evidence="10">The sequence shown here is derived from an EMBL/GenBank/DDBJ whole genome shotgun (WGS) entry which is preliminary data.</text>
</comment>
<feature type="compositionally biased region" description="Low complexity" evidence="8">
    <location>
        <begin position="45"/>
        <end position="57"/>
    </location>
</feature>
<evidence type="ECO:0000256" key="7">
    <source>
        <dbReference type="PROSITE-ProRule" id="PRU00042"/>
    </source>
</evidence>
<feature type="compositionally biased region" description="Low complexity" evidence="8">
    <location>
        <begin position="555"/>
        <end position="569"/>
    </location>
</feature>
<feature type="compositionally biased region" description="Low complexity" evidence="8">
    <location>
        <begin position="599"/>
        <end position="628"/>
    </location>
</feature>
<dbReference type="InterPro" id="IPR013087">
    <property type="entry name" value="Znf_C2H2_type"/>
</dbReference>
<keyword evidence="11" id="KW-1185">Reference proteome</keyword>
<evidence type="ECO:0000256" key="4">
    <source>
        <dbReference type="ARBA" id="ARBA00022771"/>
    </source>
</evidence>
<dbReference type="Proteomes" id="UP000294003">
    <property type="component" value="Unassembled WGS sequence"/>
</dbReference>
<feature type="region of interest" description="Disordered" evidence="8">
    <location>
        <begin position="649"/>
        <end position="687"/>
    </location>
</feature>
<sequence length="760" mass="84237">MLSNPPQSGLHARQLYQRQHRRQNSTPSAFESLKIATDLPNSMGRPQQSPQRQQQRPRVAHRRGAMSLDLRQQQMQSPSTIRQEFSTQQRIARPGPQQAFANLVSDENYLVSPHGTSELDSLQAQCFDGLPGPQDLNMPFDMYNSQMNVIIKKDQENCPDPDNMTSSHDYEAFPPSTLSTPTFPKHAKRGSSYQQRYYGQGRQVREYGRSLSETMHAPTTESYRTIKHSQRPQRFSDDYDESAEETIKPSRNRRTKTNFDEMRRLAENRPIMPTPPRANTMPMSGAYEPSSALSAGLLSLDDVNDNSMQIQTQFDGFPAFSRSQPPSAASNSDFSQGTSPATSLMHEFGNAFDMRPDLCPSSACSDLLSSEESPSTTTGSRRSSPHRRTDSVASIASAASIASIDIEKTKTETGVTSDDIQQYIEGPDPKDNKWVCTFEDCNKRFGRKENIKSHVQTHLNDRQYQCPTCKKCFVRQHDLKRHAKIHTGIKPYPCECGNSFARHDALTRHKQRGMCIGAFDGVVRKVVKRGRPRKHRPDMDERKDKSARTRKKNKSISSTSSQSGYSDSSAVNSPEHAEPDFDMLDIMDVSIGGTTMDPSSLQGLGSSSAAMPTLSTESPTTANSPSTASIHSYVSQLSHLSLHPEAVLEGLPSSQPGSPAKSVTSHCNELPELSQSSSPPYFDLEPSSSCSETIMMSSAGEPASIPSLGGLNDNDDDILLQFTNSASNMLMLSSDSKFDEAFENTVEMFTNNDDLFFNGN</sequence>
<dbReference type="InterPro" id="IPR036236">
    <property type="entry name" value="Znf_C2H2_sf"/>
</dbReference>
<evidence type="ECO:0000259" key="9">
    <source>
        <dbReference type="PROSITE" id="PS50157"/>
    </source>
</evidence>
<evidence type="ECO:0000313" key="10">
    <source>
        <dbReference type="EMBL" id="RYO95286.1"/>
    </source>
</evidence>
<evidence type="ECO:0000256" key="6">
    <source>
        <dbReference type="ARBA" id="ARBA00023242"/>
    </source>
</evidence>
<keyword evidence="5" id="KW-0862">Zinc</keyword>
<proteinExistence type="predicted"/>
<evidence type="ECO:0000256" key="8">
    <source>
        <dbReference type="SAM" id="MobiDB-lite"/>
    </source>
</evidence>
<keyword evidence="6" id="KW-0539">Nucleus</keyword>
<feature type="compositionally biased region" description="Low complexity" evidence="8">
    <location>
        <begin position="670"/>
        <end position="680"/>
    </location>
</feature>
<gene>
    <name evidence="10" type="ORF">DL762_000169</name>
</gene>
<evidence type="ECO:0000256" key="3">
    <source>
        <dbReference type="ARBA" id="ARBA00022737"/>
    </source>
</evidence>
<keyword evidence="2" id="KW-0479">Metal-binding</keyword>
<organism evidence="10 11">
    <name type="scientific">Monosporascus cannonballus</name>
    <dbReference type="NCBI Taxonomy" id="155416"/>
    <lineage>
        <taxon>Eukaryota</taxon>
        <taxon>Fungi</taxon>
        <taxon>Dikarya</taxon>
        <taxon>Ascomycota</taxon>
        <taxon>Pezizomycotina</taxon>
        <taxon>Sordariomycetes</taxon>
        <taxon>Xylariomycetidae</taxon>
        <taxon>Xylariales</taxon>
        <taxon>Xylariales incertae sedis</taxon>
        <taxon>Monosporascus</taxon>
    </lineage>
</organism>
<dbReference type="PANTHER" id="PTHR24381">
    <property type="entry name" value="ZINC FINGER PROTEIN"/>
    <property type="match status" value="1"/>
</dbReference>
<evidence type="ECO:0000256" key="2">
    <source>
        <dbReference type="ARBA" id="ARBA00022723"/>
    </source>
</evidence>
<evidence type="ECO:0000256" key="1">
    <source>
        <dbReference type="ARBA" id="ARBA00004123"/>
    </source>
</evidence>
<feature type="region of interest" description="Disordered" evidence="8">
    <location>
        <begin position="1"/>
        <end position="86"/>
    </location>
</feature>
<comment type="subcellular location">
    <subcellularLocation>
        <location evidence="1">Nucleus</location>
    </subcellularLocation>
</comment>
<protein>
    <recommendedName>
        <fullName evidence="9">C2H2-type domain-containing protein</fullName>
    </recommendedName>
</protein>
<feature type="domain" description="C2H2-type" evidence="9">
    <location>
        <begin position="434"/>
        <end position="463"/>
    </location>
</feature>
<dbReference type="EMBL" id="QJNS01000003">
    <property type="protein sequence ID" value="RYO95286.1"/>
    <property type="molecule type" value="Genomic_DNA"/>
</dbReference>
<feature type="region of interest" description="Disordered" evidence="8">
    <location>
        <begin position="228"/>
        <end position="253"/>
    </location>
</feature>
<feature type="compositionally biased region" description="Polar residues" evidence="8">
    <location>
        <begin position="652"/>
        <end position="667"/>
    </location>
</feature>
<dbReference type="Gene3D" id="3.30.160.60">
    <property type="entry name" value="Classic Zinc Finger"/>
    <property type="match status" value="3"/>
</dbReference>
<feature type="domain" description="C2H2-type" evidence="9">
    <location>
        <begin position="464"/>
        <end position="491"/>
    </location>
</feature>
<feature type="region of interest" description="Disordered" evidence="8">
    <location>
        <begin position="363"/>
        <end position="393"/>
    </location>
</feature>
<feature type="region of interest" description="Disordered" evidence="8">
    <location>
        <begin position="527"/>
        <end position="578"/>
    </location>
</feature>
<feature type="compositionally biased region" description="Polar residues" evidence="8">
    <location>
        <begin position="70"/>
        <end position="86"/>
    </location>
</feature>
<feature type="compositionally biased region" description="Basic residues" evidence="8">
    <location>
        <begin position="527"/>
        <end position="536"/>
    </location>
</feature>
<feature type="compositionally biased region" description="Low complexity" evidence="8">
    <location>
        <begin position="370"/>
        <end position="382"/>
    </location>
</feature>
<dbReference type="Pfam" id="PF00096">
    <property type="entry name" value="zf-C2H2"/>
    <property type="match status" value="2"/>
</dbReference>
<dbReference type="SMART" id="SM00355">
    <property type="entry name" value="ZnF_C2H2"/>
    <property type="match status" value="2"/>
</dbReference>
<keyword evidence="4 7" id="KW-0863">Zinc-finger</keyword>
<feature type="region of interest" description="Disordered" evidence="8">
    <location>
        <begin position="590"/>
        <end position="628"/>
    </location>
</feature>
<evidence type="ECO:0000313" key="11">
    <source>
        <dbReference type="Proteomes" id="UP000294003"/>
    </source>
</evidence>
<name>A0ABY0HNR5_9PEZI</name>
<accession>A0ABY0HNR5</accession>
<reference evidence="10 11" key="1">
    <citation type="submission" date="2018-06" db="EMBL/GenBank/DDBJ databases">
        <title>Complete Genomes of Monosporascus.</title>
        <authorList>
            <person name="Robinson A.J."/>
            <person name="Natvig D.O."/>
        </authorList>
    </citation>
    <scope>NUCLEOTIDE SEQUENCE [LARGE SCALE GENOMIC DNA]</scope>
    <source>
        <strain evidence="10 11">CBS 609.92</strain>
    </source>
</reference>
<evidence type="ECO:0000256" key="5">
    <source>
        <dbReference type="ARBA" id="ARBA00022833"/>
    </source>
</evidence>
<dbReference type="PROSITE" id="PS00028">
    <property type="entry name" value="ZINC_FINGER_C2H2_1"/>
    <property type="match status" value="2"/>
</dbReference>